<dbReference type="AlphaFoldDB" id="A0A084SK86"/>
<dbReference type="InterPro" id="IPR008490">
    <property type="entry name" value="Transposase_InsH_N"/>
</dbReference>
<feature type="region of interest" description="Disordered" evidence="1">
    <location>
        <begin position="192"/>
        <end position="211"/>
    </location>
</feature>
<evidence type="ECO:0000313" key="4">
    <source>
        <dbReference type="EMBL" id="KFA88871.1"/>
    </source>
</evidence>
<dbReference type="Pfam" id="PF05598">
    <property type="entry name" value="DUF772"/>
    <property type="match status" value="1"/>
</dbReference>
<comment type="caution">
    <text evidence="4">The sequence shown here is derived from an EMBL/GenBank/DDBJ whole genome shotgun (WGS) entry which is preliminary data.</text>
</comment>
<dbReference type="InterPro" id="IPR025668">
    <property type="entry name" value="Tnp_DDE_dom"/>
</dbReference>
<dbReference type="InterPro" id="IPR047629">
    <property type="entry name" value="IS1182_transpos"/>
</dbReference>
<name>A0A084SK86_9BACT</name>
<gene>
    <name evidence="4" type="ORF">Q664_38870</name>
</gene>
<evidence type="ECO:0000313" key="5">
    <source>
        <dbReference type="Proteomes" id="UP000028547"/>
    </source>
</evidence>
<organism evidence="4 5">
    <name type="scientific">Archangium violaceum Cb vi76</name>
    <dbReference type="NCBI Taxonomy" id="1406225"/>
    <lineage>
        <taxon>Bacteria</taxon>
        <taxon>Pseudomonadati</taxon>
        <taxon>Myxococcota</taxon>
        <taxon>Myxococcia</taxon>
        <taxon>Myxococcales</taxon>
        <taxon>Cystobacterineae</taxon>
        <taxon>Archangiaceae</taxon>
        <taxon>Archangium</taxon>
    </lineage>
</organism>
<accession>A0A084SK86</accession>
<evidence type="ECO:0000259" key="3">
    <source>
        <dbReference type="Pfam" id="PF13751"/>
    </source>
</evidence>
<dbReference type="Proteomes" id="UP000028547">
    <property type="component" value="Unassembled WGS sequence"/>
</dbReference>
<evidence type="ECO:0000259" key="2">
    <source>
        <dbReference type="Pfam" id="PF05598"/>
    </source>
</evidence>
<dbReference type="NCBIfam" id="NF033551">
    <property type="entry name" value="transpos_IS1182"/>
    <property type="match status" value="1"/>
</dbReference>
<dbReference type="PANTHER" id="PTHR33408:SF4">
    <property type="entry name" value="TRANSPOSASE DDE DOMAIN-CONTAINING PROTEIN"/>
    <property type="match status" value="1"/>
</dbReference>
<feature type="domain" description="Transposase DDE" evidence="3">
    <location>
        <begin position="362"/>
        <end position="481"/>
    </location>
</feature>
<feature type="domain" description="Transposase InsH N-terminal" evidence="2">
    <location>
        <begin position="69"/>
        <end position="132"/>
    </location>
</feature>
<reference evidence="4 5" key="1">
    <citation type="submission" date="2014-07" db="EMBL/GenBank/DDBJ databases">
        <title>Draft Genome Sequence of Gephyronic Acid Producer, Cystobacter violaceus Strain Cb vi76.</title>
        <authorList>
            <person name="Stevens D.C."/>
            <person name="Young J."/>
            <person name="Carmichael R."/>
            <person name="Tan J."/>
            <person name="Taylor R.E."/>
        </authorList>
    </citation>
    <scope>NUCLEOTIDE SEQUENCE [LARGE SCALE GENOMIC DNA]</scope>
    <source>
        <strain evidence="4 5">Cb vi76</strain>
    </source>
</reference>
<evidence type="ECO:0008006" key="6">
    <source>
        <dbReference type="Google" id="ProtNLM"/>
    </source>
</evidence>
<dbReference type="RefSeq" id="WP_043407381.1">
    <property type="nucleotide sequence ID" value="NZ_JPMI01000275.1"/>
</dbReference>
<proteinExistence type="predicted"/>
<sequence length="515" mass="57175">MRPETEQAERLASTLEEVEVEGVGKLRFVVGDKQRLHIGTQPLGSYLEQAQLGWVVKLGQWLEEMEWGGFFGAYKPGGRAPLHPRLVVGLFVYGLLNKQWGLRPLEKLARRDVGAWWLCGGEQPDHSTLGRFCLLHLEILTEDFFVEVTRKVLREVGVQAGIVAADGTVVEAAAGLASLVKQVALEEQVAQARSRAEAEPPNAQAQRTAATLQQARQVLEQRQQARAQVGKPGESVKVSSSEPEAMVQPRKDGPVRPSYKPCLLVHEKRIIIGQSLHPASETASVVPLLVQHGQVLEDLPVQLLLDAGFFSLNVLSTCVQVGVDVLCPSGKAHGEEDFERKGHKGLFAKSAFRYEEESDSYTCPAGHRLTTTGSLQHQGQERSYREYRTQACAGCPLRAQCTQAEHGRKLKRFEGEEYKEAMQKVLQQPAARACYRRRGAIVEPVFAELKERQGLRRFHRRGLRKAAMELALHCIAYNLKQALGSQVVVVRLFLLARLPGSPWLLVDCALLLYAP</sequence>
<feature type="region of interest" description="Disordered" evidence="1">
    <location>
        <begin position="223"/>
        <end position="254"/>
    </location>
</feature>
<dbReference type="PANTHER" id="PTHR33408">
    <property type="entry name" value="TRANSPOSASE"/>
    <property type="match status" value="1"/>
</dbReference>
<dbReference type="EMBL" id="JPMI01000275">
    <property type="protein sequence ID" value="KFA88871.1"/>
    <property type="molecule type" value="Genomic_DNA"/>
</dbReference>
<evidence type="ECO:0000256" key="1">
    <source>
        <dbReference type="SAM" id="MobiDB-lite"/>
    </source>
</evidence>
<protein>
    <recommendedName>
        <fullName evidence="6">Transposase</fullName>
    </recommendedName>
</protein>
<dbReference type="Pfam" id="PF13751">
    <property type="entry name" value="DDE_Tnp_1_6"/>
    <property type="match status" value="1"/>
</dbReference>